<gene>
    <name evidence="4" type="ORF">JK634_08785</name>
</gene>
<dbReference type="PROSITE" id="PS52050">
    <property type="entry name" value="WYL"/>
    <property type="match status" value="1"/>
</dbReference>
<dbReference type="InterPro" id="IPR013196">
    <property type="entry name" value="HTH_11"/>
</dbReference>
<feature type="domain" description="WCX" evidence="3">
    <location>
        <begin position="235"/>
        <end position="312"/>
    </location>
</feature>
<dbReference type="InterPro" id="IPR028349">
    <property type="entry name" value="PafC-like"/>
</dbReference>
<dbReference type="Proteomes" id="UP000623681">
    <property type="component" value="Unassembled WGS sequence"/>
</dbReference>
<name>A0A937FDL4_9CLOT</name>
<evidence type="ECO:0000259" key="2">
    <source>
        <dbReference type="Pfam" id="PF13280"/>
    </source>
</evidence>
<organism evidence="4 5">
    <name type="scientific">Clostridium paridis</name>
    <dbReference type="NCBI Taxonomy" id="2803863"/>
    <lineage>
        <taxon>Bacteria</taxon>
        <taxon>Bacillati</taxon>
        <taxon>Bacillota</taxon>
        <taxon>Clostridia</taxon>
        <taxon>Eubacteriales</taxon>
        <taxon>Clostridiaceae</taxon>
        <taxon>Clostridium</taxon>
    </lineage>
</organism>
<reference evidence="4" key="1">
    <citation type="submission" date="2021-01" db="EMBL/GenBank/DDBJ databases">
        <title>Genome public.</title>
        <authorList>
            <person name="Liu C."/>
            <person name="Sun Q."/>
        </authorList>
    </citation>
    <scope>NUCLEOTIDE SEQUENCE</scope>
    <source>
        <strain evidence="4">YIM B02565</strain>
    </source>
</reference>
<comment type="caution">
    <text evidence="4">The sequence shown here is derived from an EMBL/GenBank/DDBJ whole genome shotgun (WGS) entry which is preliminary data.</text>
</comment>
<accession>A0A937FDL4</accession>
<dbReference type="InterPro" id="IPR026881">
    <property type="entry name" value="WYL_dom"/>
</dbReference>
<dbReference type="Pfam" id="PF25583">
    <property type="entry name" value="WCX"/>
    <property type="match status" value="1"/>
</dbReference>
<feature type="domain" description="WYL" evidence="2">
    <location>
        <begin position="139"/>
        <end position="202"/>
    </location>
</feature>
<protein>
    <submittedName>
        <fullName evidence="4">WYL domain-containing transcriptional regulator</fullName>
    </submittedName>
</protein>
<evidence type="ECO:0000259" key="3">
    <source>
        <dbReference type="Pfam" id="PF25583"/>
    </source>
</evidence>
<dbReference type="PIRSF" id="PIRSF016838">
    <property type="entry name" value="PafC"/>
    <property type="match status" value="1"/>
</dbReference>
<dbReference type="EMBL" id="JAESWA010000022">
    <property type="protein sequence ID" value="MBL4931899.1"/>
    <property type="molecule type" value="Genomic_DNA"/>
</dbReference>
<evidence type="ECO:0000259" key="1">
    <source>
        <dbReference type="Pfam" id="PF08279"/>
    </source>
</evidence>
<dbReference type="PANTHER" id="PTHR34580">
    <property type="match status" value="1"/>
</dbReference>
<dbReference type="PANTHER" id="PTHR34580:SF1">
    <property type="entry name" value="PROTEIN PAFC"/>
    <property type="match status" value="1"/>
</dbReference>
<dbReference type="InterPro" id="IPR057727">
    <property type="entry name" value="WCX_dom"/>
</dbReference>
<dbReference type="Pfam" id="PF13280">
    <property type="entry name" value="WYL"/>
    <property type="match status" value="1"/>
</dbReference>
<dbReference type="InterPro" id="IPR051534">
    <property type="entry name" value="CBASS_pafABC_assoc_protein"/>
</dbReference>
<keyword evidence="5" id="KW-1185">Reference proteome</keyword>
<evidence type="ECO:0000313" key="4">
    <source>
        <dbReference type="EMBL" id="MBL4931899.1"/>
    </source>
</evidence>
<evidence type="ECO:0000313" key="5">
    <source>
        <dbReference type="Proteomes" id="UP000623681"/>
    </source>
</evidence>
<dbReference type="RefSeq" id="WP_202767281.1">
    <property type="nucleotide sequence ID" value="NZ_JAESWA010000022.1"/>
</dbReference>
<dbReference type="InterPro" id="IPR036390">
    <property type="entry name" value="WH_DNA-bd_sf"/>
</dbReference>
<dbReference type="AlphaFoldDB" id="A0A937FDL4"/>
<feature type="domain" description="Helix-turn-helix type 11" evidence="1">
    <location>
        <begin position="7"/>
        <end position="60"/>
    </location>
</feature>
<proteinExistence type="predicted"/>
<sequence>MSELRNLLKMVFILKRRGKIKAKDIAEDLETSERQVRRYKDILDEFFEIESVAGPDGGYKLVQQSFPFKEMLTNDEIMSLKVAIKALDSFNIDENKKILNAIDKINFSILNSENDLLGSEKIIPYSTPKKLTENIVEMHEDIYKAILDKKVIYIKYKGNTGKVSEREVEPLKYLRYKGEYYLVANCLLKNEIRYFKLARIQEYITTNKKFDFKEDIEETLRMSQENGFGVFGGEEYDLKLEIKPPMANTISERIWVENQTIEELEDGSIIFKAKMKGGPELISWILSMGDSARIIEPLRLKENIRQQVENILKSI</sequence>
<dbReference type="Pfam" id="PF08279">
    <property type="entry name" value="HTH_11"/>
    <property type="match status" value="1"/>
</dbReference>
<dbReference type="SUPFAM" id="SSF46785">
    <property type="entry name" value="Winged helix' DNA-binding domain"/>
    <property type="match status" value="1"/>
</dbReference>